<dbReference type="Pfam" id="PF00149">
    <property type="entry name" value="Metallophos"/>
    <property type="match status" value="1"/>
</dbReference>
<dbReference type="Gene3D" id="3.60.21.10">
    <property type="match status" value="1"/>
</dbReference>
<gene>
    <name evidence="7" type="ORF">FNV43_RR08031</name>
</gene>
<feature type="transmembrane region" description="Helical" evidence="5">
    <location>
        <begin position="366"/>
        <end position="391"/>
    </location>
</feature>
<evidence type="ECO:0000313" key="7">
    <source>
        <dbReference type="EMBL" id="KAF3451935.1"/>
    </source>
</evidence>
<comment type="subcellular location">
    <subcellularLocation>
        <location evidence="1">Membrane</location>
        <topology evidence="1">Multi-pass membrane protein</topology>
    </subcellularLocation>
</comment>
<accession>A0A8K0HHP6</accession>
<dbReference type="Proteomes" id="UP000796880">
    <property type="component" value="Unassembled WGS sequence"/>
</dbReference>
<evidence type="ECO:0000313" key="8">
    <source>
        <dbReference type="Proteomes" id="UP000796880"/>
    </source>
</evidence>
<dbReference type="EMBL" id="VOIH02000003">
    <property type="protein sequence ID" value="KAF3451935.1"/>
    <property type="molecule type" value="Genomic_DNA"/>
</dbReference>
<evidence type="ECO:0000256" key="4">
    <source>
        <dbReference type="ARBA" id="ARBA00023136"/>
    </source>
</evidence>
<name>A0A8K0HHP6_9ROSA</name>
<dbReference type="PANTHER" id="PTHR13315:SF4">
    <property type="entry name" value="METALLOPHOSPHOESTERASE, ISOFORM E"/>
    <property type="match status" value="1"/>
</dbReference>
<dbReference type="FunFam" id="3.60.21.10:FF:000050">
    <property type="entry name" value="Calcineurin-like metallo-phosphoesterase superfamily protein"/>
    <property type="match status" value="1"/>
</dbReference>
<dbReference type="GO" id="GO:0006506">
    <property type="term" value="P:GPI anchor biosynthetic process"/>
    <property type="evidence" value="ECO:0007669"/>
    <property type="project" value="InterPro"/>
</dbReference>
<keyword evidence="4 5" id="KW-0472">Membrane</keyword>
<dbReference type="CDD" id="cd07384">
    <property type="entry name" value="MPP_Cdc1_like"/>
    <property type="match status" value="1"/>
</dbReference>
<evidence type="ECO:0000256" key="5">
    <source>
        <dbReference type="SAM" id="Phobius"/>
    </source>
</evidence>
<dbReference type="GO" id="GO:0016787">
    <property type="term" value="F:hydrolase activity"/>
    <property type="evidence" value="ECO:0007669"/>
    <property type="project" value="InterPro"/>
</dbReference>
<keyword evidence="3 5" id="KW-1133">Transmembrane helix</keyword>
<reference evidence="7" key="1">
    <citation type="submission" date="2020-03" db="EMBL/GenBank/DDBJ databases">
        <title>A high-quality chromosome-level genome assembly of a woody plant with both climbing and erect habits, Rhamnella rubrinervis.</title>
        <authorList>
            <person name="Lu Z."/>
            <person name="Yang Y."/>
            <person name="Zhu X."/>
            <person name="Sun Y."/>
        </authorList>
    </citation>
    <scope>NUCLEOTIDE SEQUENCE</scope>
    <source>
        <strain evidence="7">BYM</strain>
        <tissue evidence="7">Leaf</tissue>
    </source>
</reference>
<dbReference type="InterPro" id="IPR004843">
    <property type="entry name" value="Calcineurin-like_PHP"/>
</dbReference>
<proteinExistence type="predicted"/>
<protein>
    <recommendedName>
        <fullName evidence="6">Calcineurin-like phosphoesterase domain-containing protein</fullName>
    </recommendedName>
</protein>
<dbReference type="InterPro" id="IPR033308">
    <property type="entry name" value="PGAP5/Cdc1/Ted1"/>
</dbReference>
<dbReference type="AlphaFoldDB" id="A0A8K0HHP6"/>
<evidence type="ECO:0000259" key="6">
    <source>
        <dbReference type="Pfam" id="PF00149"/>
    </source>
</evidence>
<dbReference type="SUPFAM" id="SSF56300">
    <property type="entry name" value="Metallo-dependent phosphatases"/>
    <property type="match status" value="1"/>
</dbReference>
<evidence type="ECO:0000256" key="1">
    <source>
        <dbReference type="ARBA" id="ARBA00004141"/>
    </source>
</evidence>
<dbReference type="OrthoDB" id="5977743at2759"/>
<dbReference type="GO" id="GO:0005783">
    <property type="term" value="C:endoplasmic reticulum"/>
    <property type="evidence" value="ECO:0007669"/>
    <property type="project" value="TreeGrafter"/>
</dbReference>
<keyword evidence="2 5" id="KW-0812">Transmembrane</keyword>
<evidence type="ECO:0000256" key="3">
    <source>
        <dbReference type="ARBA" id="ARBA00022989"/>
    </source>
</evidence>
<feature type="transmembrane region" description="Helical" evidence="5">
    <location>
        <begin position="508"/>
        <end position="531"/>
    </location>
</feature>
<organism evidence="7 8">
    <name type="scientific">Rhamnella rubrinervis</name>
    <dbReference type="NCBI Taxonomy" id="2594499"/>
    <lineage>
        <taxon>Eukaryota</taxon>
        <taxon>Viridiplantae</taxon>
        <taxon>Streptophyta</taxon>
        <taxon>Embryophyta</taxon>
        <taxon>Tracheophyta</taxon>
        <taxon>Spermatophyta</taxon>
        <taxon>Magnoliopsida</taxon>
        <taxon>eudicotyledons</taxon>
        <taxon>Gunneridae</taxon>
        <taxon>Pentapetalae</taxon>
        <taxon>rosids</taxon>
        <taxon>fabids</taxon>
        <taxon>Rosales</taxon>
        <taxon>Rhamnaceae</taxon>
        <taxon>rhamnoid group</taxon>
        <taxon>Rhamneae</taxon>
        <taxon>Rhamnella</taxon>
    </lineage>
</organism>
<feature type="domain" description="Calcineurin-like phosphoesterase" evidence="6">
    <location>
        <begin position="58"/>
        <end position="300"/>
    </location>
</feature>
<comment type="caution">
    <text evidence="7">The sequence shown here is derived from an EMBL/GenBank/DDBJ whole genome shotgun (WGS) entry which is preliminary data.</text>
</comment>
<dbReference type="PANTHER" id="PTHR13315">
    <property type="entry name" value="METALLO PHOSPHOESTERASE RELATED"/>
    <property type="match status" value="1"/>
</dbReference>
<evidence type="ECO:0000256" key="2">
    <source>
        <dbReference type="ARBA" id="ARBA00022692"/>
    </source>
</evidence>
<dbReference type="GO" id="GO:0016020">
    <property type="term" value="C:membrane"/>
    <property type="evidence" value="ECO:0007669"/>
    <property type="project" value="UniProtKB-SubCell"/>
</dbReference>
<keyword evidence="8" id="KW-1185">Reference proteome</keyword>
<dbReference type="InterPro" id="IPR029052">
    <property type="entry name" value="Metallo-depent_PP-like"/>
</dbReference>
<sequence>MKQREVTVVLCLIWAAILLYGEMLAFWLPPLWTCSWPHLLIRPNSMMESARNPSDYVKIAVVTDPQLMDRTSLGLAPKSLALETAQFYTDLFMRRAFLASILPLKPDMILFLGDYFDGGPFLSDEEWQESLSRFRHIFSLDKQGRHEEIQVYYLSGNHDIGYESVYTHRPEAVNRFEKEFGIRNYRFTVGNVEFVVVDAQTLDGKQGHPQDILASSTWEFIKNVSRDAQSHPRVLLTHIPLYRRDGTYCGPNRNSPIINQIMLFKNGREIRYQNYVSEESSNLLLDWIKPVLVLSGHDHDQCNITHETKFGPVREITIGTVSWQQGNLYPSFMLLSTSNSVLPNGSSPEEAVQTHLCFLPNQTFIYIWYIVLFIFTNLALLLWPTGGIGVWHRLLECGKKLTSFNIFRSETKEKDEDLDCEYDMIWDAEGSMHLVKRALSTPNTRSSEINSKERGNAVMRPTARKNISQESEMSLKVDINANDGGFDHMAKLPPRGSKSWRKILIQRLVRTFAMLSIIAAVNIPLYVILLFKDWIEQ</sequence>